<gene>
    <name evidence="4" type="ORF">GOOTI_087_00620</name>
</gene>
<proteinExistence type="predicted"/>
<dbReference type="Proteomes" id="UP000005038">
    <property type="component" value="Unassembled WGS sequence"/>
</dbReference>
<evidence type="ECO:0000313" key="4">
    <source>
        <dbReference type="EMBL" id="GAB33938.1"/>
    </source>
</evidence>
<accession>H5TKD0</accession>
<keyword evidence="2" id="KW-0472">Membrane</keyword>
<dbReference type="STRING" id="1108044.GOOTI_087_00620"/>
<evidence type="ECO:0000313" key="5">
    <source>
        <dbReference type="Proteomes" id="UP000005038"/>
    </source>
</evidence>
<keyword evidence="2" id="KW-0812">Transmembrane</keyword>
<organism evidence="4 5">
    <name type="scientific">Gordonia otitidis (strain DSM 44809 / CCUG 52243 / JCM 12355 / NBRC 100426 / IFM 10032)</name>
    <dbReference type="NCBI Taxonomy" id="1108044"/>
    <lineage>
        <taxon>Bacteria</taxon>
        <taxon>Bacillati</taxon>
        <taxon>Actinomycetota</taxon>
        <taxon>Actinomycetes</taxon>
        <taxon>Mycobacteriales</taxon>
        <taxon>Gordoniaceae</taxon>
        <taxon>Gordonia</taxon>
    </lineage>
</organism>
<dbReference type="AlphaFoldDB" id="H5TKD0"/>
<dbReference type="CDD" id="cd00118">
    <property type="entry name" value="LysM"/>
    <property type="match status" value="1"/>
</dbReference>
<dbReference type="InterPro" id="IPR036779">
    <property type="entry name" value="LysM_dom_sf"/>
</dbReference>
<keyword evidence="2" id="KW-1133">Transmembrane helix</keyword>
<evidence type="ECO:0000256" key="1">
    <source>
        <dbReference type="SAM" id="MobiDB-lite"/>
    </source>
</evidence>
<feature type="region of interest" description="Disordered" evidence="1">
    <location>
        <begin position="109"/>
        <end position="160"/>
    </location>
</feature>
<reference evidence="4" key="1">
    <citation type="submission" date="2012-02" db="EMBL/GenBank/DDBJ databases">
        <title>Whole genome shotgun sequence of Gordonia otitidis NBRC 100426.</title>
        <authorList>
            <person name="Yoshida I."/>
            <person name="Hosoyama A."/>
            <person name="Tsuchikane K."/>
            <person name="Katsumata H."/>
            <person name="Yamazaki S."/>
            <person name="Fujita N."/>
        </authorList>
    </citation>
    <scope>NUCLEOTIDE SEQUENCE [LARGE SCALE GENOMIC DNA]</scope>
    <source>
        <strain evidence="4">NBRC 100426</strain>
    </source>
</reference>
<keyword evidence="5" id="KW-1185">Reference proteome</keyword>
<evidence type="ECO:0000259" key="3">
    <source>
        <dbReference type="SMART" id="SM00257"/>
    </source>
</evidence>
<protein>
    <recommendedName>
        <fullName evidence="3">LysM domain-containing protein</fullName>
    </recommendedName>
</protein>
<feature type="transmembrane region" description="Helical" evidence="2">
    <location>
        <begin position="183"/>
        <end position="204"/>
    </location>
</feature>
<evidence type="ECO:0000256" key="2">
    <source>
        <dbReference type="SAM" id="Phobius"/>
    </source>
</evidence>
<feature type="domain" description="LysM" evidence="3">
    <location>
        <begin position="219"/>
        <end position="268"/>
    </location>
</feature>
<name>H5TKD0_GORO1</name>
<dbReference type="EMBL" id="BAFB01000087">
    <property type="protein sequence ID" value="GAB33938.1"/>
    <property type="molecule type" value="Genomic_DNA"/>
</dbReference>
<dbReference type="Gene3D" id="3.10.350.10">
    <property type="entry name" value="LysM domain"/>
    <property type="match status" value="1"/>
</dbReference>
<dbReference type="Pfam" id="PF01476">
    <property type="entry name" value="LysM"/>
    <property type="match status" value="1"/>
</dbReference>
<sequence>MCAVVGVPLLGNRLGRVETGPRCIIWRRDYPRPPTTSNICSTCRTTLSDPRDRTRTSVHRTHDRALEVAMTTLLSPLDARPESSLQTPLTTPPAPITVTARATSAFAPTPVRTSARRAAPRRVSTGHGVTTDRAARGTGRNSHAGVAPRNRPAQAAVTARPVGTRCAGGVGELTAAPRRRATLLAVLAGVGLALTVWVVGVVGADYQRATTPTATSTQVVHVRAGDSLSSIAQRVAPDVARQTVIDEIVDLNDLPSSGLRVGQPLLTPTYR</sequence>
<dbReference type="InterPro" id="IPR018392">
    <property type="entry name" value="LysM"/>
</dbReference>
<dbReference type="SMART" id="SM00257">
    <property type="entry name" value="LysM"/>
    <property type="match status" value="1"/>
</dbReference>
<comment type="caution">
    <text evidence="4">The sequence shown here is derived from an EMBL/GenBank/DDBJ whole genome shotgun (WGS) entry which is preliminary data.</text>
</comment>